<dbReference type="EMBL" id="JADEZV010000002">
    <property type="protein sequence ID" value="MBE9391311.1"/>
    <property type="molecule type" value="Genomic_DNA"/>
</dbReference>
<keyword evidence="1" id="KW-0732">Signal</keyword>
<dbReference type="SUPFAM" id="SSF53850">
    <property type="entry name" value="Periplasmic binding protein-like II"/>
    <property type="match status" value="1"/>
</dbReference>
<dbReference type="Gene3D" id="3.40.190.10">
    <property type="entry name" value="Periplasmic binding protein-like II"/>
    <property type="match status" value="2"/>
</dbReference>
<evidence type="ECO:0000256" key="2">
    <source>
        <dbReference type="SAM" id="Phobius"/>
    </source>
</evidence>
<feature type="transmembrane region" description="Helical" evidence="2">
    <location>
        <begin position="7"/>
        <end position="29"/>
    </location>
</feature>
<organism evidence="3 4">
    <name type="scientific">Fervidicoccus fontis</name>
    <dbReference type="NCBI Taxonomy" id="683846"/>
    <lineage>
        <taxon>Archaea</taxon>
        <taxon>Thermoproteota</taxon>
        <taxon>Thermoprotei</taxon>
        <taxon>Fervidicoccales</taxon>
        <taxon>Fervidicoccaceae</taxon>
        <taxon>Fervidicoccus</taxon>
    </lineage>
</organism>
<evidence type="ECO:0000313" key="4">
    <source>
        <dbReference type="Proteomes" id="UP000652307"/>
    </source>
</evidence>
<evidence type="ECO:0000313" key="3">
    <source>
        <dbReference type="EMBL" id="MBE9391311.1"/>
    </source>
</evidence>
<keyword evidence="2" id="KW-0812">Transmembrane</keyword>
<gene>
    <name evidence="3" type="ORF">IOK49_04395</name>
</gene>
<keyword evidence="2" id="KW-0472">Membrane</keyword>
<dbReference type="PANTHER" id="PTHR30006:SF24">
    <property type="entry name" value="SLL0237 PROTEIN"/>
    <property type="match status" value="1"/>
</dbReference>
<dbReference type="RefSeq" id="WP_193803717.1">
    <property type="nucleotide sequence ID" value="NZ_JADEZV010000002.1"/>
</dbReference>
<keyword evidence="2" id="KW-1133">Transmembrane helix</keyword>
<protein>
    <submittedName>
        <fullName evidence="3">ABC transporter substrate-binding protein</fullName>
    </submittedName>
</protein>
<dbReference type="Pfam" id="PF01547">
    <property type="entry name" value="SBP_bac_1"/>
    <property type="match status" value="1"/>
</dbReference>
<accession>A0A843AK51</accession>
<dbReference type="PANTHER" id="PTHR30006">
    <property type="entry name" value="THIAMINE-BINDING PERIPLASMIC PROTEIN-RELATED"/>
    <property type="match status" value="1"/>
</dbReference>
<sequence>MNKKAISTLAVVGIIIILIVIGVAAYYAYESSKGTSTTTTTTAITQTNTSASGVTLTILTRHPSVITDLARSTFLNSSIAKQYNIVDLQFLSVPENLWASTATAKNVDVGWGGGPTLFDSMYSYNLLAPLNTTIALNAASQIPNSIAGVPMKRVDSNGNIYWVAAAISSFGYTVNTQLAKQYGLPIPQSWQDLASLNFARVYAETGNAPLAMADPTVSTSNARIYEIILTKYGWDQGWKLLTLMAANAYISSSGSASSDVRDSVIRGERVVGITIDFYGYIAQYQNPSCVYIAPANETIINGDPIALFATSKHPTEAQAFIAWVLTDGQQIWLNPNVNRLPANPAVFNTSAGQARQDLYKVYQSILHTQSINFNDSLVLSYENVTLSYFKAVLVNPNQALQQAWLALVNAYINGRINITTFMNLENQLTSPIVFTDPITGNQTTFTMNEAIQLNSAVQSGKVDINSLMNTWTNLATQKYTNVLQEVRQLGG</sequence>
<proteinExistence type="predicted"/>
<name>A0A843AK51_9CREN</name>
<comment type="caution">
    <text evidence="3">The sequence shown here is derived from an EMBL/GenBank/DDBJ whole genome shotgun (WGS) entry which is preliminary data.</text>
</comment>
<evidence type="ECO:0000256" key="1">
    <source>
        <dbReference type="ARBA" id="ARBA00022729"/>
    </source>
</evidence>
<dbReference type="AlphaFoldDB" id="A0A843AK51"/>
<reference evidence="3" key="1">
    <citation type="submission" date="2020-10" db="EMBL/GenBank/DDBJ databases">
        <title>Fervidococcus fontis strain 3639Fd - the first crenarchaeon capable of growth on lipids.</title>
        <authorList>
            <person name="Kochetkova T.V."/>
            <person name="Elcheninov A.G."/>
            <person name="Toschakov S.V."/>
            <person name="Kublanov I.V."/>
        </authorList>
    </citation>
    <scope>NUCLEOTIDE SEQUENCE</scope>
    <source>
        <strain evidence="3">3639Fd</strain>
    </source>
</reference>
<dbReference type="InterPro" id="IPR006059">
    <property type="entry name" value="SBP"/>
</dbReference>
<dbReference type="Proteomes" id="UP000652307">
    <property type="component" value="Unassembled WGS sequence"/>
</dbReference>